<protein>
    <recommendedName>
        <fullName evidence="6">RND family efflux transporter, MFP subunit</fullName>
    </recommendedName>
</protein>
<evidence type="ECO:0000313" key="4">
    <source>
        <dbReference type="EMBL" id="MBK1704624.1"/>
    </source>
</evidence>
<evidence type="ECO:0000256" key="3">
    <source>
        <dbReference type="SAM" id="MobiDB-lite"/>
    </source>
</evidence>
<feature type="compositionally biased region" description="Low complexity" evidence="3">
    <location>
        <begin position="61"/>
        <end position="70"/>
    </location>
</feature>
<feature type="region of interest" description="Disordered" evidence="3">
    <location>
        <begin position="1"/>
        <end position="27"/>
    </location>
</feature>
<dbReference type="Gene3D" id="2.40.420.20">
    <property type="match status" value="1"/>
</dbReference>
<dbReference type="Gene3D" id="2.40.30.170">
    <property type="match status" value="1"/>
</dbReference>
<comment type="caution">
    <text evidence="4">The sequence shown here is derived from an EMBL/GenBank/DDBJ whole genome shotgun (WGS) entry which is preliminary data.</text>
</comment>
<dbReference type="NCBIfam" id="TIGR01730">
    <property type="entry name" value="RND_mfp"/>
    <property type="match status" value="1"/>
</dbReference>
<sequence>MRPLRPTPSASLGKVQPRTAKPSAARLRGAEPCASVLRPPGPTLLLAALVALFVTATAATADANASAESETGTDAGSGGTGHPPEYVVEAETVSVTRVVHAEVRPVERPEARARIAGLLRDLAVDEGDAVADGEIIARVEPPKLEARIQTAKAERARAEARQRRTAQALARAEELHADDVMSQADLDDAREAATAASNAVEAAASEVDTLLARRERGEVPAPAKGWIIEVLPANGSPMQPGGLVARIAAAPAVIRVAVPERHLGRLQDATALTLETASGLLEAELLQLYPDVRQGRVEADLRLPTGQPALPVGRRVAVRLALDQVERLLVPERLTTERHGLTFVYRAEAGCTLIQLGARRGDRIIVLSGLRAGDRLIAP</sequence>
<organism evidence="4 5">
    <name type="scientific">Halochromatium glycolicum</name>
    <dbReference type="NCBI Taxonomy" id="85075"/>
    <lineage>
        <taxon>Bacteria</taxon>
        <taxon>Pseudomonadati</taxon>
        <taxon>Pseudomonadota</taxon>
        <taxon>Gammaproteobacteria</taxon>
        <taxon>Chromatiales</taxon>
        <taxon>Chromatiaceae</taxon>
        <taxon>Halochromatium</taxon>
    </lineage>
</organism>
<gene>
    <name evidence="4" type="ORF">CKO40_08760</name>
</gene>
<dbReference type="GO" id="GO:1990281">
    <property type="term" value="C:efflux pump complex"/>
    <property type="evidence" value="ECO:0007669"/>
    <property type="project" value="TreeGrafter"/>
</dbReference>
<accession>A0AAJ0U3J3</accession>
<reference evidence="4" key="1">
    <citation type="submission" date="2017-08" db="EMBL/GenBank/DDBJ databases">
        <authorList>
            <person name="Imhoff J.F."/>
            <person name="Rahn T."/>
            <person name="Kuenzel S."/>
            <person name="Neulinger S.C."/>
        </authorList>
    </citation>
    <scope>NUCLEOTIDE SEQUENCE</scope>
    <source>
        <strain evidence="4">DSM 11080</strain>
    </source>
</reference>
<dbReference type="SUPFAM" id="SSF111369">
    <property type="entry name" value="HlyD-like secretion proteins"/>
    <property type="match status" value="1"/>
</dbReference>
<evidence type="ECO:0008006" key="6">
    <source>
        <dbReference type="Google" id="ProtNLM"/>
    </source>
</evidence>
<dbReference type="Proteomes" id="UP001296776">
    <property type="component" value="Unassembled WGS sequence"/>
</dbReference>
<dbReference type="AlphaFoldDB" id="A0AAJ0U3J3"/>
<proteinExistence type="inferred from homology"/>
<evidence type="ECO:0000256" key="2">
    <source>
        <dbReference type="SAM" id="Coils"/>
    </source>
</evidence>
<dbReference type="Gene3D" id="2.40.50.100">
    <property type="match status" value="1"/>
</dbReference>
<comment type="similarity">
    <text evidence="1">Belongs to the membrane fusion protein (MFP) (TC 8.A.1) family.</text>
</comment>
<evidence type="ECO:0000313" key="5">
    <source>
        <dbReference type="Proteomes" id="UP001296776"/>
    </source>
</evidence>
<keyword evidence="5" id="KW-1185">Reference proteome</keyword>
<keyword evidence="2" id="KW-0175">Coiled coil</keyword>
<feature type="coiled-coil region" evidence="2">
    <location>
        <begin position="155"/>
        <end position="206"/>
    </location>
</feature>
<evidence type="ECO:0000256" key="1">
    <source>
        <dbReference type="ARBA" id="ARBA00009477"/>
    </source>
</evidence>
<dbReference type="EMBL" id="NRSJ01000012">
    <property type="protein sequence ID" value="MBK1704624.1"/>
    <property type="molecule type" value="Genomic_DNA"/>
</dbReference>
<feature type="region of interest" description="Disordered" evidence="3">
    <location>
        <begin position="61"/>
        <end position="85"/>
    </location>
</feature>
<dbReference type="GO" id="GO:0015562">
    <property type="term" value="F:efflux transmembrane transporter activity"/>
    <property type="evidence" value="ECO:0007669"/>
    <property type="project" value="TreeGrafter"/>
</dbReference>
<name>A0AAJ0U3J3_9GAMM</name>
<dbReference type="InterPro" id="IPR006143">
    <property type="entry name" value="RND_pump_MFP"/>
</dbReference>
<dbReference type="PANTHER" id="PTHR30469">
    <property type="entry name" value="MULTIDRUG RESISTANCE PROTEIN MDTA"/>
    <property type="match status" value="1"/>
</dbReference>
<reference evidence="4" key="2">
    <citation type="journal article" date="2020" name="Microorganisms">
        <title>Osmotic Adaptation and Compatible Solute Biosynthesis of Phototrophic Bacteria as Revealed from Genome Analyses.</title>
        <authorList>
            <person name="Imhoff J.F."/>
            <person name="Rahn T."/>
            <person name="Kunzel S."/>
            <person name="Keller A."/>
            <person name="Neulinger S.C."/>
        </authorList>
    </citation>
    <scope>NUCLEOTIDE SEQUENCE</scope>
    <source>
        <strain evidence="4">DSM 11080</strain>
    </source>
</reference>
<dbReference type="PANTHER" id="PTHR30469:SF15">
    <property type="entry name" value="HLYD FAMILY OF SECRETION PROTEINS"/>
    <property type="match status" value="1"/>
</dbReference>
<dbReference type="Gene3D" id="1.10.287.470">
    <property type="entry name" value="Helix hairpin bin"/>
    <property type="match status" value="1"/>
</dbReference>